<evidence type="ECO:0000313" key="3">
    <source>
        <dbReference type="EMBL" id="RWR12068.1"/>
    </source>
</evidence>
<feature type="chain" id="PRO_5019401542" evidence="2">
    <location>
        <begin position="19"/>
        <end position="244"/>
    </location>
</feature>
<dbReference type="RefSeq" id="WP_128269720.1">
    <property type="nucleotide sequence ID" value="NZ_SAUW01000009.1"/>
</dbReference>
<feature type="compositionally biased region" description="Basic and acidic residues" evidence="1">
    <location>
        <begin position="168"/>
        <end position="180"/>
    </location>
</feature>
<proteinExistence type="predicted"/>
<reference evidence="3 4" key="2">
    <citation type="submission" date="2019-01" db="EMBL/GenBank/DDBJ databases">
        <authorList>
            <person name="Li Y."/>
        </authorList>
    </citation>
    <scope>NUCLEOTIDE SEQUENCE [LARGE SCALE GENOMIC DNA]</scope>
    <source>
        <strain evidence="3 4">2D-5</strain>
    </source>
</reference>
<feature type="signal peptide" evidence="2">
    <location>
        <begin position="1"/>
        <end position="18"/>
    </location>
</feature>
<evidence type="ECO:0000256" key="2">
    <source>
        <dbReference type="SAM" id="SignalP"/>
    </source>
</evidence>
<evidence type="ECO:0000256" key="1">
    <source>
        <dbReference type="SAM" id="MobiDB-lite"/>
    </source>
</evidence>
<keyword evidence="2" id="KW-0732">Signal</keyword>
<feature type="compositionally biased region" description="Pro residues" evidence="1">
    <location>
        <begin position="155"/>
        <end position="166"/>
    </location>
</feature>
<gene>
    <name evidence="3" type="ORF">D2T33_10305</name>
</gene>
<protein>
    <submittedName>
        <fullName evidence="3">Uncharacterized protein</fullName>
    </submittedName>
</protein>
<name>A0A443IVC6_9RHOB</name>
<reference evidence="3 4" key="1">
    <citation type="submission" date="2019-01" db="EMBL/GenBank/DDBJ databases">
        <title>Sinorhodobacter populi sp. nov. isolated from the symptomatic bark tissue of Populus euramericana canker.</title>
        <authorList>
            <person name="Xu G."/>
        </authorList>
    </citation>
    <scope>NUCLEOTIDE SEQUENCE [LARGE SCALE GENOMIC DNA]</scope>
    <source>
        <strain evidence="3 4">2D-5</strain>
    </source>
</reference>
<dbReference type="Proteomes" id="UP000285710">
    <property type="component" value="Unassembled WGS sequence"/>
</dbReference>
<sequence>MRGLLLILALFCAVPAAADPRPEGLMWNRSGKPLTLPLQILSDPGEDLYVTLDAGQGPVLAAYIRGGKPFRLLVPPGRFAVAIAAGRDWQGEAGLFGPATRHVALPGALDFGVVGVGRRSGHLVDLRGGGVAVRGFGLCRGPDLSSPRAEAKPPRAAPPVRMPPEPKTLAEPRRVERRLSPPDQALPNQPLVPGVDPQTRPFARPFPEPSRIPIPRVAIPDRPAPPVRARPSAAQAGAHWTVCG</sequence>
<accession>A0A443IVC6</accession>
<keyword evidence="4" id="KW-1185">Reference proteome</keyword>
<evidence type="ECO:0000313" key="4">
    <source>
        <dbReference type="Proteomes" id="UP000285710"/>
    </source>
</evidence>
<feature type="region of interest" description="Disordered" evidence="1">
    <location>
        <begin position="142"/>
        <end position="244"/>
    </location>
</feature>
<comment type="caution">
    <text evidence="3">The sequence shown here is derived from an EMBL/GenBank/DDBJ whole genome shotgun (WGS) entry which is preliminary data.</text>
</comment>
<dbReference type="AlphaFoldDB" id="A0A443IVC6"/>
<organism evidence="3 4">
    <name type="scientific">Paenirhodobacter populi</name>
    <dbReference type="NCBI Taxonomy" id="2306993"/>
    <lineage>
        <taxon>Bacteria</taxon>
        <taxon>Pseudomonadati</taxon>
        <taxon>Pseudomonadota</taxon>
        <taxon>Alphaproteobacteria</taxon>
        <taxon>Rhodobacterales</taxon>
        <taxon>Rhodobacter group</taxon>
        <taxon>Paenirhodobacter</taxon>
    </lineage>
</organism>
<dbReference type="EMBL" id="SAUW01000009">
    <property type="protein sequence ID" value="RWR12068.1"/>
    <property type="molecule type" value="Genomic_DNA"/>
</dbReference>